<dbReference type="PANTHER" id="PTHR32305:SF15">
    <property type="entry name" value="PROTEIN RHSA-RELATED"/>
    <property type="match status" value="1"/>
</dbReference>
<keyword evidence="3" id="KW-0472">Membrane</keyword>
<organism evidence="5 6">
    <name type="scientific">Lentzea flaviverrucosa</name>
    <dbReference type="NCBI Taxonomy" id="200379"/>
    <lineage>
        <taxon>Bacteria</taxon>
        <taxon>Bacillati</taxon>
        <taxon>Actinomycetota</taxon>
        <taxon>Actinomycetes</taxon>
        <taxon>Pseudonocardiales</taxon>
        <taxon>Pseudonocardiaceae</taxon>
        <taxon>Lentzea</taxon>
    </lineage>
</organism>
<reference evidence="6" key="1">
    <citation type="submission" date="2016-10" db="EMBL/GenBank/DDBJ databases">
        <authorList>
            <person name="Varghese N."/>
            <person name="Submissions S."/>
        </authorList>
    </citation>
    <scope>NUCLEOTIDE SEQUENCE [LARGE SCALE GENOMIC DNA]</scope>
    <source>
        <strain evidence="6">CGMCC 4.578</strain>
    </source>
</reference>
<dbReference type="NCBIfam" id="NF033679">
    <property type="entry name" value="DNRLRE_dom"/>
    <property type="match status" value="1"/>
</dbReference>
<sequence length="2151" mass="225708">MTTRLSLLRKGILLTALAALTFTSVEVVEPGPVLAAPPAADKGPVVASRPDVVSAAVSARAQGSRVEVEELRTETSTTWSNPDGTMTTDEHVAPVRFKDEQGAWTAIDLNWRKNRDGTVAPGGHPLGLKLGAKTAKTGTAFAVAGSDADRQVEWVAPWTLPEPKLDGTKATYAEVEPGVDLVVHNRRSGFEYDFVVKRRPAVAPVWRIPLRVKGLTVKPQADGSIDFVDARNEVHSSIPVPLMWDATVDERSGEHLDRAQVGIVVETAKDGAATLVVKPDPLWFNDVKRTFPITVDPTYAVGTAYASLDTFVQSDYTTDQSTSPELKLGTYNGGAVKARSFLNFSVAPFKGKQILGANLFLFETWSYSCTASSFVVKSAQTATTAARWTAQPPIGSQYGSSSWAKGHDANCPAGRVSVPITGLVQAWSTASYATGGMVVMAANESDSNSWKRFHSTEGSADPYISYTYNRPPSVPATPTIVNAVPYAAPGGRSYLYTANRRTWVSSKGTDADGNNVRYEFEFHNSATPTASTLKATCSSASYPSGTTAGCQPNADLPDNTPAYVRARTTDGFLRSGWSALSLVRVGAGVPAAPTITCPYANGSWADTPPPANFTCTITAPASGYSAPGYVRVTVDGQLRPTNFTGGAPGQLKITQGADPNVAKAVITMPNTAGLHTIKAQAETPAGKLSTVTNHAFGYGGTTLTSPAVNPRTTTTGGVKVSASGPPKGSSATPTATVRWRLSGYGGNSEAIGWNTSANAPLTVTDNGTAGVTVSGTWNSAAETQDGQLDHDPDTAGVQPTPLNDRVPALLDVQVCLTYTGTTQCTWSQTKSTVLRVPHAFGNGYPTADAGPGEVALWTGEFRAEETDFEVPGYTGDLSVSRSHSTFAGPTDTVSGVFGPGWTAQFDGADAGTGGLQVIDNTRLDGTIALVDSGESTLVFESPSGKRRMTANLEAGTWVAAEEDAAQARAKLTVSGAGAATTIAYTEEDGTVTTFATSSATAPTATTAAKFRPVSIAEQGVPGKTSYSYDGAGRVFRILAPSAPGVSCADAQGVYQHVAGCRSVRFDYGTSGSAAGRMTAAWLEIYNPAKSAMDTIKVASYTYDSAGRLASVTDPRNDLTTGYGYDSANRLTSVTPPGQVPTRLAYTAAPNVKLADVKRDRPAGDPAGGTATLASFGYDVPLTGAGLPDLSQSSVDRWGQESAPVKGFAVFGPEHPAGTSAGDWEFARLQYADAQGYTVNTAEFGAGAWQYTATDYNAKGNEVRELDERALRLIIDGQHSAADQLASITVYNQDETLVTDSYGPVTTATLRDGTSQPLRTHRKIEFDQGAPNGGVNPASGQPYRLATTETSFAHDPGTGLDLEAVSRTLSDYTPVVQGDPDGWASGLPGRTITDVDLDGTASAPDVVRISRHDSENRVVETRQPTSNGADAGTLKTVFYTAAADGTECGGKPQWAELICKTFPAAAPSSGPSLPTTTNTGFDYLLSPTVVTETSGAVTRTKTTTYLLDGRESSVATTVTGLAGSTANTRKETTYDPVTGGIGTVIARRTDGSVASTLTTTYDGWGRQTGYQPSGDAMTTTVYDASGSIATVTDANGSTRYTYDGTDAAGRTERRGLPTKVEVTTAGSTWTSSGAYDAAGALVVHQLPGGITQQTELDNAGTQIGLSYTGPGGGWLSWSQDVDVTGRVVRERTPDGAAFTGPPGEEDPSDVGDAVPYDRAYSYDGAGRLLEVRDRTASTTGADVTDPETLPACVTRSYSFDRNDNRLGKTSRNAESDGSCATTGGTTTTRSFDTADRPVTGYVYDELGRTRTLSAADAPRPAGGAVEIGYYDGDQTESIAQGGITTSFALDAADRRVAESVVEGSEFSTTTRHYTDSSDNPTWVSSGDSARRYVELMTDDLSLMVDQTGAGSLAIANPHGDVVSTVDLATSSSTATSLSGWNNYDEYGSPDATNVNRTGAVQYGWLGTKQRAVSGAGLTLMGARLYNPATGLFLSVDPVRGGNTNAYNYPADPVNRVDTDGRINKEERGGGCGCVSKKTLRSKLKKAKSVLKKAEKRVKKMSRKYKGRFQKALKKAGKALRRINPNRIDPGRAITCLGGILALISFIVVIWVTAPAIGWGLLPLWGVVTGIMAYIIGAVVTCFPYRGTRGGKD</sequence>
<protein>
    <submittedName>
        <fullName evidence="5">RHS repeat-associated core domain-containing protein</fullName>
    </submittedName>
</protein>
<name>A0A1H9BZ09_9PSEU</name>
<feature type="compositionally biased region" description="Basic and acidic residues" evidence="2">
    <location>
        <begin position="1762"/>
        <end position="1773"/>
    </location>
</feature>
<evidence type="ECO:0000256" key="1">
    <source>
        <dbReference type="SAM" id="Coils"/>
    </source>
</evidence>
<evidence type="ECO:0000313" key="5">
    <source>
        <dbReference type="EMBL" id="SEP94112.1"/>
    </source>
</evidence>
<dbReference type="RefSeq" id="WP_211335376.1">
    <property type="nucleotide sequence ID" value="NZ_FOFT01000001.1"/>
</dbReference>
<dbReference type="EMBL" id="FOFT01000001">
    <property type="protein sequence ID" value="SEP94112.1"/>
    <property type="molecule type" value="Genomic_DNA"/>
</dbReference>
<dbReference type="Pfam" id="PF05593">
    <property type="entry name" value="RHS_repeat"/>
    <property type="match status" value="1"/>
</dbReference>
<dbReference type="Pfam" id="PF20148">
    <property type="entry name" value="DUF6531"/>
    <property type="match status" value="1"/>
</dbReference>
<dbReference type="InterPro" id="IPR045351">
    <property type="entry name" value="DUF6531"/>
</dbReference>
<keyword evidence="6" id="KW-1185">Reference proteome</keyword>
<dbReference type="InterPro" id="IPR022385">
    <property type="entry name" value="Rhs_assc_core"/>
</dbReference>
<accession>A0A1H9BZ09</accession>
<feature type="region of interest" description="Disordered" evidence="2">
    <location>
        <begin position="1691"/>
        <end position="1712"/>
    </location>
</feature>
<feature type="region of interest" description="Disordered" evidence="2">
    <location>
        <begin position="1762"/>
        <end position="1791"/>
    </location>
</feature>
<evidence type="ECO:0000256" key="2">
    <source>
        <dbReference type="SAM" id="MobiDB-lite"/>
    </source>
</evidence>
<keyword evidence="3" id="KW-0812">Transmembrane</keyword>
<dbReference type="PANTHER" id="PTHR32305">
    <property type="match status" value="1"/>
</dbReference>
<gene>
    <name evidence="5" type="ORF">SAMN05216195_101636</name>
</gene>
<feature type="transmembrane region" description="Helical" evidence="3">
    <location>
        <begin position="2122"/>
        <end position="2144"/>
    </location>
</feature>
<feature type="domain" description="DUF6531" evidence="4">
    <location>
        <begin position="854"/>
        <end position="906"/>
    </location>
</feature>
<feature type="coiled-coil region" evidence="1">
    <location>
        <begin position="2035"/>
        <end position="2062"/>
    </location>
</feature>
<evidence type="ECO:0000256" key="3">
    <source>
        <dbReference type="SAM" id="Phobius"/>
    </source>
</evidence>
<keyword evidence="1" id="KW-0175">Coiled coil</keyword>
<evidence type="ECO:0000313" key="6">
    <source>
        <dbReference type="Proteomes" id="UP000199028"/>
    </source>
</evidence>
<dbReference type="Gene3D" id="2.180.10.10">
    <property type="entry name" value="RHS repeat-associated core"/>
    <property type="match status" value="2"/>
</dbReference>
<keyword evidence="3" id="KW-1133">Transmembrane helix</keyword>
<evidence type="ECO:0000259" key="4">
    <source>
        <dbReference type="Pfam" id="PF20148"/>
    </source>
</evidence>
<proteinExistence type="predicted"/>
<dbReference type="Proteomes" id="UP000199028">
    <property type="component" value="Unassembled WGS sequence"/>
</dbReference>
<dbReference type="InterPro" id="IPR050708">
    <property type="entry name" value="T6SS_VgrG/RHS"/>
</dbReference>
<feature type="region of interest" description="Disordered" evidence="2">
    <location>
        <begin position="700"/>
        <end position="735"/>
    </location>
</feature>
<dbReference type="NCBIfam" id="TIGR03696">
    <property type="entry name" value="Rhs_assc_core"/>
    <property type="match status" value="1"/>
</dbReference>
<dbReference type="InterPro" id="IPR031325">
    <property type="entry name" value="RHS_repeat"/>
</dbReference>
<feature type="compositionally biased region" description="Polar residues" evidence="2">
    <location>
        <begin position="701"/>
        <end position="716"/>
    </location>
</feature>
<feature type="transmembrane region" description="Helical" evidence="3">
    <location>
        <begin position="2089"/>
        <end position="2110"/>
    </location>
</feature>